<proteinExistence type="inferred from homology"/>
<dbReference type="RefSeq" id="WP_218235039.1">
    <property type="nucleotide sequence ID" value="NZ_BAABBB010000003.1"/>
</dbReference>
<organism evidence="3 4">
    <name type="scientific">Nocardioides daeguensis</name>
    <dbReference type="NCBI Taxonomy" id="908359"/>
    <lineage>
        <taxon>Bacteria</taxon>
        <taxon>Bacillati</taxon>
        <taxon>Actinomycetota</taxon>
        <taxon>Actinomycetes</taxon>
        <taxon>Propionibacteriales</taxon>
        <taxon>Nocardioidaceae</taxon>
        <taxon>Nocardioides</taxon>
    </lineage>
</organism>
<comment type="similarity">
    <text evidence="1">Belongs to the arsA ATPase family.</text>
</comment>
<evidence type="ECO:0000313" key="4">
    <source>
        <dbReference type="Proteomes" id="UP001500301"/>
    </source>
</evidence>
<keyword evidence="4" id="KW-1185">Reference proteome</keyword>
<feature type="domain" description="AAA+ ATPase" evidence="2">
    <location>
        <begin position="10"/>
        <end position="231"/>
    </location>
</feature>
<dbReference type="InterPro" id="IPR003593">
    <property type="entry name" value="AAA+_ATPase"/>
</dbReference>
<name>A0ABP6UTG2_9ACTN</name>
<comment type="caution">
    <text evidence="3">The sequence shown here is derived from an EMBL/GenBank/DDBJ whole genome shotgun (WGS) entry which is preliminary data.</text>
</comment>
<dbReference type="InterPro" id="IPR027541">
    <property type="entry name" value="Ars_ATPase"/>
</dbReference>
<dbReference type="CDD" id="cd02035">
    <property type="entry name" value="ArsA"/>
    <property type="match status" value="2"/>
</dbReference>
<dbReference type="NCBIfam" id="TIGR00345">
    <property type="entry name" value="GET3_arsA_TRC40"/>
    <property type="match status" value="1"/>
</dbReference>
<gene>
    <name evidence="3" type="primary">arsA</name>
    <name evidence="3" type="ORF">GCM10022263_02760</name>
</gene>
<reference evidence="4" key="1">
    <citation type="journal article" date="2019" name="Int. J. Syst. Evol. Microbiol.">
        <title>The Global Catalogue of Microorganisms (GCM) 10K type strain sequencing project: providing services to taxonomists for standard genome sequencing and annotation.</title>
        <authorList>
            <consortium name="The Broad Institute Genomics Platform"/>
            <consortium name="The Broad Institute Genome Sequencing Center for Infectious Disease"/>
            <person name="Wu L."/>
            <person name="Ma J."/>
        </authorList>
    </citation>
    <scope>NUCLEOTIDE SEQUENCE [LARGE SCALE GENOMIC DNA]</scope>
    <source>
        <strain evidence="4">JCM 17460</strain>
    </source>
</reference>
<dbReference type="EMBL" id="BAABBB010000003">
    <property type="protein sequence ID" value="GAA3518479.1"/>
    <property type="molecule type" value="Genomic_DNA"/>
</dbReference>
<dbReference type="PANTHER" id="PTHR10803">
    <property type="entry name" value="ARSENICAL PUMP-DRIVING ATPASE ARSENITE-TRANSLOCATING ATPASE"/>
    <property type="match status" value="1"/>
</dbReference>
<dbReference type="PANTHER" id="PTHR10803:SF3">
    <property type="entry name" value="ATPASE GET3"/>
    <property type="match status" value="1"/>
</dbReference>
<dbReference type="Proteomes" id="UP001500301">
    <property type="component" value="Unassembled WGS sequence"/>
</dbReference>
<evidence type="ECO:0000256" key="1">
    <source>
        <dbReference type="ARBA" id="ARBA00011040"/>
    </source>
</evidence>
<dbReference type="InterPro" id="IPR025723">
    <property type="entry name" value="ArsA/GET3_ATPase-like"/>
</dbReference>
<dbReference type="Pfam" id="PF02374">
    <property type="entry name" value="ArsA_ATPase"/>
    <property type="match status" value="3"/>
</dbReference>
<evidence type="ECO:0000313" key="3">
    <source>
        <dbReference type="EMBL" id="GAA3518479.1"/>
    </source>
</evidence>
<protein>
    <submittedName>
        <fullName evidence="3">Arsenical pump-driving ATPase</fullName>
    </submittedName>
</protein>
<sequence>MALPHFLADPPRFLFFTGKGGVGKTSLACATAVRLAEQGRRTLLVSTDPASNLTEVLATTIEHRLTAIPTAPGLSAIEIDPEASADAYRDRILTPLVGELPEAEISAAREQLSGSCTTEVAAFDEFTTYLADPAVLEDFDHVVFDTAPTGHTIRLLQLPGAWSDFLATGTGDTSCLGPLAGLDKHRATYAAAVAALRDTSRTRIVLVTRAQPSALAEAARTAAELEETGIRPSHLVVNGLLPASPADQSDPLYEATRSREQAALASRPSSLDALVRDEVAFCFPAPVGVPALRSLLAEHRAEPLSTEPEPAGDDTATSRGTTDLAALVDDLEAAGHGLVLCMGKGGVGKTTVAAAIAVALADRGHPVHLSTTDPAAHLTSTLPEAVPLLTVSRIDPAAAIATYREHVMATKGRDASDAERAALAEDLRSPCNDEVAVFNQFAQVIREARRGFVVLDTAPTGHTLLLLDATGSYHRDMVRLLGPDKTGYRTPLMMLQDPTLTHAVIVATPEQTPVSEAAALHSDLVRAGITPWAWVVNASLAAARPASPLLRLRAAAEQRQLDRVEALADRVVVLPMLASEPVGHDRLASLVHGAVTTTS</sequence>
<dbReference type="SMART" id="SM00382">
    <property type="entry name" value="AAA"/>
    <property type="match status" value="2"/>
</dbReference>
<dbReference type="InterPro" id="IPR016300">
    <property type="entry name" value="ATPase_ArsA/GET3"/>
</dbReference>
<accession>A0ABP6UTG2</accession>
<evidence type="ECO:0000259" key="2">
    <source>
        <dbReference type="SMART" id="SM00382"/>
    </source>
</evidence>
<dbReference type="PIRSF" id="PIRSF001327">
    <property type="entry name" value="Arsenical_pump-driving_ATPase"/>
    <property type="match status" value="1"/>
</dbReference>
<feature type="domain" description="AAA+ ATPase" evidence="2">
    <location>
        <begin position="336"/>
        <end position="492"/>
    </location>
</feature>
<dbReference type="NCBIfam" id="TIGR04291">
    <property type="entry name" value="arsen_driv_ArsA"/>
    <property type="match status" value="1"/>
</dbReference>